<dbReference type="SUPFAM" id="SSF88713">
    <property type="entry name" value="Glycoside hydrolase/deacetylase"/>
    <property type="match status" value="1"/>
</dbReference>
<keyword evidence="2" id="KW-0119">Carbohydrate metabolism</keyword>
<protein>
    <recommendedName>
        <fullName evidence="8">Glycoside hydrolase family 57 N-terminal domain-containing protein</fullName>
    </recommendedName>
</protein>
<dbReference type="Pfam" id="PF09095">
    <property type="entry name" value="AmyA-gluTrfs_C"/>
    <property type="match status" value="1"/>
</dbReference>
<dbReference type="InterPro" id="IPR004300">
    <property type="entry name" value="Glyco_hydro_57_N"/>
</dbReference>
<dbReference type="InterPro" id="IPR011013">
    <property type="entry name" value="Gal_mutarotase_sf_dom"/>
</dbReference>
<evidence type="ECO:0008006" key="8">
    <source>
        <dbReference type="Google" id="ProtNLM"/>
    </source>
</evidence>
<dbReference type="Gene3D" id="2.70.98.10">
    <property type="match status" value="1"/>
</dbReference>
<dbReference type="InterPro" id="IPR028995">
    <property type="entry name" value="Glyco_hydro_57/38_cen_sf"/>
</dbReference>
<evidence type="ECO:0000313" key="7">
    <source>
        <dbReference type="Proteomes" id="UP000178943"/>
    </source>
</evidence>
<comment type="similarity">
    <text evidence="1">Belongs to the glycosyl hydrolase 57 family.</text>
</comment>
<evidence type="ECO:0000256" key="2">
    <source>
        <dbReference type="ARBA" id="ARBA00023277"/>
    </source>
</evidence>
<dbReference type="Gene3D" id="3.20.110.20">
    <property type="match status" value="1"/>
</dbReference>
<dbReference type="PANTHER" id="PTHR36306:SF1">
    <property type="entry name" value="ALPHA-AMYLASE-RELATED"/>
    <property type="match status" value="1"/>
</dbReference>
<accession>A0A1F5V5I9</accession>
<evidence type="ECO:0000313" key="6">
    <source>
        <dbReference type="EMBL" id="OGF58686.1"/>
    </source>
</evidence>
<feature type="domain" description="Glycoside hydrolase family 57 N-terminal" evidence="3">
    <location>
        <begin position="21"/>
        <end position="270"/>
    </location>
</feature>
<name>A0A1F5V5I9_9BACT</name>
<dbReference type="STRING" id="1817863.A2Y62_12855"/>
<dbReference type="InterPro" id="IPR014718">
    <property type="entry name" value="GH-type_carb-bd"/>
</dbReference>
<dbReference type="GO" id="GO:0003824">
    <property type="term" value="F:catalytic activity"/>
    <property type="evidence" value="ECO:0007669"/>
    <property type="project" value="InterPro"/>
</dbReference>
<dbReference type="GO" id="GO:0005975">
    <property type="term" value="P:carbohydrate metabolic process"/>
    <property type="evidence" value="ECO:0007669"/>
    <property type="project" value="InterPro"/>
</dbReference>
<dbReference type="Proteomes" id="UP000178943">
    <property type="component" value="Unassembled WGS sequence"/>
</dbReference>
<dbReference type="GO" id="GO:0030246">
    <property type="term" value="F:carbohydrate binding"/>
    <property type="evidence" value="ECO:0007669"/>
    <property type="project" value="InterPro"/>
</dbReference>
<feature type="domain" description="Alpha-amylase/4-alpha-glucanotransferase central" evidence="4">
    <location>
        <begin position="313"/>
        <end position="394"/>
    </location>
</feature>
<dbReference type="Pfam" id="PF03065">
    <property type="entry name" value="Glyco_hydro_57"/>
    <property type="match status" value="1"/>
</dbReference>
<evidence type="ECO:0000259" key="4">
    <source>
        <dbReference type="Pfam" id="PF09094"/>
    </source>
</evidence>
<dbReference type="EMBL" id="MFGW01000233">
    <property type="protein sequence ID" value="OGF58686.1"/>
    <property type="molecule type" value="Genomic_DNA"/>
</dbReference>
<feature type="domain" description="Alpha-amylase/4-alpha-glucanotransferase C-terminal" evidence="5">
    <location>
        <begin position="412"/>
        <end position="485"/>
    </location>
</feature>
<dbReference type="SUPFAM" id="SSF74650">
    <property type="entry name" value="Galactose mutarotase-like"/>
    <property type="match status" value="1"/>
</dbReference>
<dbReference type="PANTHER" id="PTHR36306">
    <property type="entry name" value="ALPHA-AMYLASE-RELATED-RELATED"/>
    <property type="match status" value="1"/>
</dbReference>
<dbReference type="InterPro" id="IPR052046">
    <property type="entry name" value="GH57_Enzymes"/>
</dbReference>
<reference evidence="6 7" key="1">
    <citation type="journal article" date="2016" name="Nat. Commun.">
        <title>Thousands of microbial genomes shed light on interconnected biogeochemical processes in an aquifer system.</title>
        <authorList>
            <person name="Anantharaman K."/>
            <person name="Brown C.T."/>
            <person name="Hug L.A."/>
            <person name="Sharon I."/>
            <person name="Castelle C.J."/>
            <person name="Probst A.J."/>
            <person name="Thomas B.C."/>
            <person name="Singh A."/>
            <person name="Wilkins M.J."/>
            <person name="Karaoz U."/>
            <person name="Brodie E.L."/>
            <person name="Williams K.H."/>
            <person name="Hubbard S.S."/>
            <person name="Banfield J.F."/>
        </authorList>
    </citation>
    <scope>NUCLEOTIDE SEQUENCE [LARGE SCALE GENOMIC DNA]</scope>
</reference>
<dbReference type="InterPro" id="IPR015178">
    <property type="entry name" value="A-amylase/a-glucTrfase_central"/>
</dbReference>
<comment type="caution">
    <text evidence="6">The sequence shown here is derived from an EMBL/GenBank/DDBJ whole genome shotgun (WGS) entry which is preliminary data.</text>
</comment>
<dbReference type="Pfam" id="PF09094">
    <property type="entry name" value="AmyA-A_glucT_m"/>
    <property type="match status" value="1"/>
</dbReference>
<gene>
    <name evidence="6" type="ORF">A2Y62_12855</name>
</gene>
<sequence length="488" mass="56976">MSKLHLALILHHHQPEGNFDHIIENAYLDAYAPFVEFLLEKPSFRVALHYSGPLMRWIALWHPEFIEKLKVLLQRNQIEVLSGSFGESILSIWDESNQHDQLMRMNRLLKELTGTNPCGFWLAERIWEPTLPSILFGGGYTYTILDDNHFQAAGVAPDELFGYYLSEHKGDIISIISSSNKLRYLIPFALVERLFSFLKQVYDAKQDKLIAMGDDGEKFGVWPGTRDWVYGEKWLEKFIDEVEKNKDWLELSLPAEYIKKFPPSGRLYLPTLSYFELMEWSLPSSAAVEYKKVFLSLKQHVEEELPSPYLRGGFWRNFLTKYTESNYMHKRLVWLYRFMRDNIEAINEEEREKFFTLICKAQCNDAYWHGVFSGLYAPHLRKAIWDNLLRAHVLIDNATLLKNDSLAIQTLDINCDGYAETMVSSKELVTVFSLIGGSVLEMSYKTCHLCFTSCLRRRFESYHLSIEENVVDNSTEEIKTIHHIHRAK</sequence>
<evidence type="ECO:0000259" key="3">
    <source>
        <dbReference type="Pfam" id="PF03065"/>
    </source>
</evidence>
<proteinExistence type="inferred from homology"/>
<evidence type="ECO:0000259" key="5">
    <source>
        <dbReference type="Pfam" id="PF09095"/>
    </source>
</evidence>
<dbReference type="InterPro" id="IPR011330">
    <property type="entry name" value="Glyco_hydro/deAcase_b/a-brl"/>
</dbReference>
<organism evidence="6 7">
    <name type="scientific">Candidatus Fischerbacteria bacterium RBG_13_37_8</name>
    <dbReference type="NCBI Taxonomy" id="1817863"/>
    <lineage>
        <taxon>Bacteria</taxon>
        <taxon>Candidatus Fischeribacteriota</taxon>
    </lineage>
</organism>
<dbReference type="InterPro" id="IPR015179">
    <property type="entry name" value="A-amylase/a-glucTrfase_C"/>
</dbReference>
<dbReference type="SUPFAM" id="SSF88688">
    <property type="entry name" value="Families 57/38 glycoside transferase middle domain"/>
    <property type="match status" value="1"/>
</dbReference>
<evidence type="ECO:0000256" key="1">
    <source>
        <dbReference type="ARBA" id="ARBA00006821"/>
    </source>
</evidence>
<dbReference type="AlphaFoldDB" id="A0A1F5V5I9"/>
<feature type="non-terminal residue" evidence="6">
    <location>
        <position position="488"/>
    </location>
</feature>